<gene>
    <name evidence="1" type="ORF">AV942_08655</name>
</gene>
<organism evidence="1 2">
    <name type="scientific">Alteromonas mediterranea</name>
    <dbReference type="NCBI Taxonomy" id="314275"/>
    <lineage>
        <taxon>Bacteria</taxon>
        <taxon>Pseudomonadati</taxon>
        <taxon>Pseudomonadota</taxon>
        <taxon>Gammaproteobacteria</taxon>
        <taxon>Alteromonadales</taxon>
        <taxon>Alteromonadaceae</taxon>
        <taxon>Alteromonas/Salinimonas group</taxon>
        <taxon>Alteromonas</taxon>
    </lineage>
</organism>
<sequence length="93" mass="10915">MRESDALSELINNMPIQLFDGYREDAEFHRLVRHLAKEKVSYPQALEEMVKYYLGVRKIERDKAIEDVQNSIARPMVVDKSDVSETLLKMMKL</sequence>
<dbReference type="Proteomes" id="UP000061468">
    <property type="component" value="Chromosome"/>
</dbReference>
<evidence type="ECO:0000313" key="1">
    <source>
        <dbReference type="EMBL" id="AMJ78356.1"/>
    </source>
</evidence>
<name>A0AAC8XK06_9ALTE</name>
<dbReference type="EMBL" id="CP013928">
    <property type="protein sequence ID" value="AMJ78356.1"/>
    <property type="molecule type" value="Genomic_DNA"/>
</dbReference>
<protein>
    <submittedName>
        <fullName evidence="1">Uncharacterized protein</fullName>
    </submittedName>
</protein>
<evidence type="ECO:0000313" key="2">
    <source>
        <dbReference type="Proteomes" id="UP000061468"/>
    </source>
</evidence>
<reference evidence="1 2" key="1">
    <citation type="submission" date="2015-12" db="EMBL/GenBank/DDBJ databases">
        <title>Intraspecies pangenome expansion in the marine bacterium Alteromonas.</title>
        <authorList>
            <person name="Lopez-Perez M."/>
            <person name="Rodriguez-Valera F."/>
        </authorList>
    </citation>
    <scope>NUCLEOTIDE SEQUENCE [LARGE SCALE GENOMIC DNA]</scope>
    <source>
        <strain evidence="1 2">UM8</strain>
    </source>
</reference>
<dbReference type="AlphaFoldDB" id="A0AAC8XK06"/>
<proteinExistence type="predicted"/>
<accession>A0AAC8XK06</accession>